<feature type="transmembrane region" description="Helical" evidence="2">
    <location>
        <begin position="248"/>
        <end position="269"/>
    </location>
</feature>
<evidence type="ECO:0000256" key="1">
    <source>
        <dbReference type="SAM" id="MobiDB-lite"/>
    </source>
</evidence>
<feature type="compositionally biased region" description="Polar residues" evidence="1">
    <location>
        <begin position="338"/>
        <end position="348"/>
    </location>
</feature>
<keyword evidence="2" id="KW-0472">Membrane</keyword>
<dbReference type="KEGG" id="lak:106175968"/>
<dbReference type="InterPro" id="IPR056691">
    <property type="entry name" value="DUF7789"/>
</dbReference>
<proteinExistence type="predicted"/>
<dbReference type="OrthoDB" id="2448307at2759"/>
<keyword evidence="4" id="KW-1185">Reference proteome</keyword>
<feature type="region of interest" description="Disordered" evidence="1">
    <location>
        <begin position="326"/>
        <end position="371"/>
    </location>
</feature>
<dbReference type="PANTHER" id="PTHR39299">
    <property type="entry name" value="TRANSMEMBRANE PROTEIN"/>
    <property type="match status" value="1"/>
</dbReference>
<feature type="transmembrane region" description="Helical" evidence="2">
    <location>
        <begin position="289"/>
        <end position="312"/>
    </location>
</feature>
<gene>
    <name evidence="5" type="primary">LOC106175968</name>
</gene>
<evidence type="ECO:0000259" key="3">
    <source>
        <dbReference type="Pfam" id="PF25044"/>
    </source>
</evidence>
<evidence type="ECO:0000313" key="4">
    <source>
        <dbReference type="Proteomes" id="UP000085678"/>
    </source>
</evidence>
<dbReference type="GeneID" id="106175968"/>
<reference evidence="5" key="1">
    <citation type="submission" date="2025-08" db="UniProtKB">
        <authorList>
            <consortium name="RefSeq"/>
        </authorList>
    </citation>
    <scope>IDENTIFICATION</scope>
    <source>
        <tissue evidence="5">Gonads</tissue>
    </source>
</reference>
<feature type="transmembrane region" description="Helical" evidence="2">
    <location>
        <begin position="218"/>
        <end position="241"/>
    </location>
</feature>
<feature type="transmembrane region" description="Helical" evidence="2">
    <location>
        <begin position="103"/>
        <end position="122"/>
    </location>
</feature>
<dbReference type="InParanoid" id="A0A1S3JTC9"/>
<dbReference type="AlphaFoldDB" id="A0A1S3JTC9"/>
<organism evidence="4 5">
    <name type="scientific">Lingula anatina</name>
    <name type="common">Brachiopod</name>
    <name type="synonym">Lingula unguis</name>
    <dbReference type="NCBI Taxonomy" id="7574"/>
    <lineage>
        <taxon>Eukaryota</taxon>
        <taxon>Metazoa</taxon>
        <taxon>Spiralia</taxon>
        <taxon>Lophotrochozoa</taxon>
        <taxon>Brachiopoda</taxon>
        <taxon>Linguliformea</taxon>
        <taxon>Lingulata</taxon>
        <taxon>Lingulida</taxon>
        <taxon>Linguloidea</taxon>
        <taxon>Lingulidae</taxon>
        <taxon>Lingula</taxon>
    </lineage>
</organism>
<keyword evidence="2" id="KW-0812">Transmembrane</keyword>
<feature type="transmembrane region" description="Helical" evidence="2">
    <location>
        <begin position="44"/>
        <end position="66"/>
    </location>
</feature>
<dbReference type="STRING" id="7574.A0A1S3JTC9"/>
<feature type="domain" description="DUF7789" evidence="3">
    <location>
        <begin position="175"/>
        <end position="308"/>
    </location>
</feature>
<feature type="transmembrane region" description="Helical" evidence="2">
    <location>
        <begin position="73"/>
        <end position="91"/>
    </location>
</feature>
<feature type="transmembrane region" description="Helical" evidence="2">
    <location>
        <begin position="143"/>
        <end position="165"/>
    </location>
</feature>
<dbReference type="Pfam" id="PF25044">
    <property type="entry name" value="DUF7789"/>
    <property type="match status" value="2"/>
</dbReference>
<dbReference type="Proteomes" id="UP000085678">
    <property type="component" value="Unplaced"/>
</dbReference>
<keyword evidence="2" id="KW-1133">Transmembrane helix</keyword>
<feature type="domain" description="DUF7789" evidence="3">
    <location>
        <begin position="31"/>
        <end position="159"/>
    </location>
</feature>
<evidence type="ECO:0000256" key="2">
    <source>
        <dbReference type="SAM" id="Phobius"/>
    </source>
</evidence>
<dbReference type="OMA" id="IFEPAYI"/>
<accession>A0A1S3JTC9</accession>
<evidence type="ECO:0000313" key="5">
    <source>
        <dbReference type="RefSeq" id="XP_013413620.1"/>
    </source>
</evidence>
<dbReference type="PANTHER" id="PTHR39299:SF1">
    <property type="entry name" value="TRANSMEMBRANE PROTEIN"/>
    <property type="match status" value="1"/>
</dbReference>
<protein>
    <submittedName>
        <fullName evidence="5">Uncharacterized protein LOC106175968</fullName>
    </submittedName>
</protein>
<sequence length="371" mass="41331">MDDQIDDQDGPITFADLGIKKREATTETVLGKTRTWQDLEKKEIAFFIIAIISLLASLGVAIYSAATQTGHDFTFALLIIVNIGFCFLYVVEGVLRERPYETFIFVIANVIIIVYVCSNFAITYPDIANGKDDVRFTVKLVRLIFTVILVPLNVYLGLWVSYTYFQSGNLIFRTVGASEDLQNSCKTLFFTEAALKFDVQMASSMLILILKDGHTTGTLGICVLTIGFAFTVVWVLLGYFAVRFENKILTFIFFATSVFEPGYIIFKVYQAATDVAYENQEPDTSIDAVTFVGAGLALIVRIILLVFCYKVYRNYGVGLKEKVYGSPSSDIEDDPEDATSQTQIQVQYPANAPINPEAYDEPPPVASEEKT</sequence>
<dbReference type="RefSeq" id="XP_013413620.1">
    <property type="nucleotide sequence ID" value="XM_013558166.1"/>
</dbReference>
<name>A0A1S3JTC9_LINAN</name>